<feature type="transmembrane region" description="Helical" evidence="5">
    <location>
        <begin position="139"/>
        <end position="160"/>
    </location>
</feature>
<organism evidence="7 8">
    <name type="scientific">Flexivirga caeni</name>
    <dbReference type="NCBI Taxonomy" id="2294115"/>
    <lineage>
        <taxon>Bacteria</taxon>
        <taxon>Bacillati</taxon>
        <taxon>Actinomycetota</taxon>
        <taxon>Actinomycetes</taxon>
        <taxon>Micrococcales</taxon>
        <taxon>Dermacoccaceae</taxon>
        <taxon>Flexivirga</taxon>
    </lineage>
</organism>
<keyword evidence="2 5" id="KW-0812">Transmembrane</keyword>
<dbReference type="AlphaFoldDB" id="A0A3M9M6D3"/>
<gene>
    <name evidence="7" type="ORF">EFY87_12665</name>
</gene>
<sequence>MSDMTIGRTLRLLPAQIRLSQQVYWRDIAFAIMGAVMPLVLGLAPAALASESLVYEGVSQRAWLLSSGISAAMLFVVYNVINSAARRREQRIYKRLRCTPAPAHSILLGEAISAAIPAIGQVAIIMVAGHYWLGVAWPVHWPLVIATVVIGLISLAMLAFGVSGLLPSGEIATWIVTPVLAGLMYLSGAFGAIPDNPVLRSIHRYVPSAELTDAMRIGYLGRDVHGFTVGAPVDLAAAAHAAYLPLLLLLVWAAVGLMLFNSFFRWEPRAR</sequence>
<feature type="transmembrane region" description="Helical" evidence="5">
    <location>
        <begin position="106"/>
        <end position="133"/>
    </location>
</feature>
<keyword evidence="4 5" id="KW-0472">Membrane</keyword>
<dbReference type="PANTHER" id="PTHR43229">
    <property type="entry name" value="NODULATION PROTEIN J"/>
    <property type="match status" value="1"/>
</dbReference>
<dbReference type="OrthoDB" id="3214063at2"/>
<name>A0A3M9M6D3_9MICO</name>
<feature type="transmembrane region" description="Helical" evidence="5">
    <location>
        <begin position="172"/>
        <end position="193"/>
    </location>
</feature>
<comment type="subcellular location">
    <subcellularLocation>
        <location evidence="1">Membrane</location>
        <topology evidence="1">Multi-pass membrane protein</topology>
    </subcellularLocation>
</comment>
<protein>
    <submittedName>
        <fullName evidence="7">ABC transporter permease</fullName>
    </submittedName>
</protein>
<dbReference type="RefSeq" id="WP_123271840.1">
    <property type="nucleotide sequence ID" value="NZ_RJJQ01000012.1"/>
</dbReference>
<evidence type="ECO:0000256" key="5">
    <source>
        <dbReference type="SAM" id="Phobius"/>
    </source>
</evidence>
<evidence type="ECO:0000259" key="6">
    <source>
        <dbReference type="Pfam" id="PF01061"/>
    </source>
</evidence>
<keyword evidence="3 5" id="KW-1133">Transmembrane helix</keyword>
<dbReference type="InterPro" id="IPR051784">
    <property type="entry name" value="Nod_factor_ABC_transporter"/>
</dbReference>
<comment type="caution">
    <text evidence="7">The sequence shown here is derived from an EMBL/GenBank/DDBJ whole genome shotgun (WGS) entry which is preliminary data.</text>
</comment>
<dbReference type="Proteomes" id="UP000271678">
    <property type="component" value="Unassembled WGS sequence"/>
</dbReference>
<feature type="transmembrane region" description="Helical" evidence="5">
    <location>
        <begin position="62"/>
        <end position="85"/>
    </location>
</feature>
<evidence type="ECO:0000256" key="2">
    <source>
        <dbReference type="ARBA" id="ARBA00022692"/>
    </source>
</evidence>
<dbReference type="GO" id="GO:0140359">
    <property type="term" value="F:ABC-type transporter activity"/>
    <property type="evidence" value="ECO:0007669"/>
    <property type="project" value="InterPro"/>
</dbReference>
<evidence type="ECO:0000313" key="7">
    <source>
        <dbReference type="EMBL" id="RNI21121.1"/>
    </source>
</evidence>
<evidence type="ECO:0000313" key="8">
    <source>
        <dbReference type="Proteomes" id="UP000271678"/>
    </source>
</evidence>
<proteinExistence type="predicted"/>
<dbReference type="PANTHER" id="PTHR43229:SF3">
    <property type="entry name" value="ABC-TYPE MULTIDRUG TRANSPORT SYSTEM, PERMEASE COMPONENT"/>
    <property type="match status" value="1"/>
</dbReference>
<dbReference type="EMBL" id="RJJQ01000012">
    <property type="protein sequence ID" value="RNI21121.1"/>
    <property type="molecule type" value="Genomic_DNA"/>
</dbReference>
<feature type="transmembrane region" description="Helical" evidence="5">
    <location>
        <begin position="28"/>
        <end position="50"/>
    </location>
</feature>
<dbReference type="GO" id="GO:0016020">
    <property type="term" value="C:membrane"/>
    <property type="evidence" value="ECO:0007669"/>
    <property type="project" value="UniProtKB-SubCell"/>
</dbReference>
<keyword evidence="8" id="KW-1185">Reference proteome</keyword>
<reference evidence="7 8" key="1">
    <citation type="submission" date="2018-11" db="EMBL/GenBank/DDBJ databases">
        <title>Draft genome of Simplicispira Flexivirga sp. BO-16.</title>
        <authorList>
            <person name="Im W.T."/>
        </authorList>
    </citation>
    <scope>NUCLEOTIDE SEQUENCE [LARGE SCALE GENOMIC DNA]</scope>
    <source>
        <strain evidence="7 8">BO-16</strain>
    </source>
</reference>
<evidence type="ECO:0000256" key="3">
    <source>
        <dbReference type="ARBA" id="ARBA00022989"/>
    </source>
</evidence>
<evidence type="ECO:0000256" key="4">
    <source>
        <dbReference type="ARBA" id="ARBA00023136"/>
    </source>
</evidence>
<feature type="transmembrane region" description="Helical" evidence="5">
    <location>
        <begin position="242"/>
        <end position="264"/>
    </location>
</feature>
<dbReference type="Pfam" id="PF01061">
    <property type="entry name" value="ABC2_membrane"/>
    <property type="match status" value="1"/>
</dbReference>
<feature type="domain" description="ABC-2 type transporter transmembrane" evidence="6">
    <location>
        <begin position="21"/>
        <end position="218"/>
    </location>
</feature>
<dbReference type="InterPro" id="IPR013525">
    <property type="entry name" value="ABC2_TM"/>
</dbReference>
<accession>A0A3M9M6D3</accession>
<evidence type="ECO:0000256" key="1">
    <source>
        <dbReference type="ARBA" id="ARBA00004141"/>
    </source>
</evidence>